<evidence type="ECO:0000313" key="2">
    <source>
        <dbReference type="EMBL" id="KAF2315768.1"/>
    </source>
</evidence>
<sequence>MKRGVSMNAGKCDPCVVVANGMIFVLSSSLVFNFTVPGYTKKGMPIDNSIRFFECFDPESDKWMVLNDPPIDIPTMWRFFFVGRRSIFFVGGDVDNFRVLSGFNLDTLEWASLTKVEKEKITEPSISVICLLGHILVDLPTLYLQGQAKGILFEDDGDGYEFTKGGYLVTPYVAERLYSVVIVRVSEAEG</sequence>
<keyword evidence="3" id="KW-1185">Reference proteome</keyword>
<evidence type="ECO:0000313" key="3">
    <source>
        <dbReference type="Proteomes" id="UP000467840"/>
    </source>
</evidence>
<dbReference type="InterPro" id="IPR015915">
    <property type="entry name" value="Kelch-typ_b-propeller"/>
</dbReference>
<accession>A0A6A6MTL8</accession>
<name>A0A6A6MTL8_HEVBR</name>
<proteinExistence type="predicted"/>
<evidence type="ECO:0000256" key="1">
    <source>
        <dbReference type="SAM" id="Phobius"/>
    </source>
</evidence>
<organism evidence="2 3">
    <name type="scientific">Hevea brasiliensis</name>
    <name type="common">Para rubber tree</name>
    <name type="synonym">Siphonia brasiliensis</name>
    <dbReference type="NCBI Taxonomy" id="3981"/>
    <lineage>
        <taxon>Eukaryota</taxon>
        <taxon>Viridiplantae</taxon>
        <taxon>Streptophyta</taxon>
        <taxon>Embryophyta</taxon>
        <taxon>Tracheophyta</taxon>
        <taxon>Spermatophyta</taxon>
        <taxon>Magnoliopsida</taxon>
        <taxon>eudicotyledons</taxon>
        <taxon>Gunneridae</taxon>
        <taxon>Pentapetalae</taxon>
        <taxon>rosids</taxon>
        <taxon>fabids</taxon>
        <taxon>Malpighiales</taxon>
        <taxon>Euphorbiaceae</taxon>
        <taxon>Crotonoideae</taxon>
        <taxon>Micrandreae</taxon>
        <taxon>Hevea</taxon>
    </lineage>
</organism>
<feature type="transmembrane region" description="Helical" evidence="1">
    <location>
        <begin position="16"/>
        <end position="36"/>
    </location>
</feature>
<dbReference type="Proteomes" id="UP000467840">
    <property type="component" value="Chromosome 15"/>
</dbReference>
<keyword evidence="1" id="KW-0472">Membrane</keyword>
<dbReference type="EMBL" id="JAAGAX010000005">
    <property type="protein sequence ID" value="KAF2315768.1"/>
    <property type="molecule type" value="Genomic_DNA"/>
</dbReference>
<dbReference type="AlphaFoldDB" id="A0A6A6MTL8"/>
<dbReference type="Gene3D" id="2.120.10.80">
    <property type="entry name" value="Kelch-type beta propeller"/>
    <property type="match status" value="1"/>
</dbReference>
<dbReference type="SUPFAM" id="SSF117281">
    <property type="entry name" value="Kelch motif"/>
    <property type="match status" value="1"/>
</dbReference>
<keyword evidence="1" id="KW-1133">Transmembrane helix</keyword>
<comment type="caution">
    <text evidence="2">The sequence shown here is derived from an EMBL/GenBank/DDBJ whole genome shotgun (WGS) entry which is preliminary data.</text>
</comment>
<reference evidence="2 3" key="1">
    <citation type="journal article" date="2020" name="Mol. Plant">
        <title>The Chromosome-Based Rubber Tree Genome Provides New Insights into Spurge Genome Evolution and Rubber Biosynthesis.</title>
        <authorList>
            <person name="Liu J."/>
            <person name="Shi C."/>
            <person name="Shi C.C."/>
            <person name="Li W."/>
            <person name="Zhang Q.J."/>
            <person name="Zhang Y."/>
            <person name="Li K."/>
            <person name="Lu H.F."/>
            <person name="Shi C."/>
            <person name="Zhu S.T."/>
            <person name="Xiao Z.Y."/>
            <person name="Nan H."/>
            <person name="Yue Y."/>
            <person name="Zhu X.G."/>
            <person name="Wu Y."/>
            <person name="Hong X.N."/>
            <person name="Fan G.Y."/>
            <person name="Tong Y."/>
            <person name="Zhang D."/>
            <person name="Mao C.L."/>
            <person name="Liu Y.L."/>
            <person name="Hao S.J."/>
            <person name="Liu W.Q."/>
            <person name="Lv M.Q."/>
            <person name="Zhang H.B."/>
            <person name="Liu Y."/>
            <person name="Hu-Tang G.R."/>
            <person name="Wang J.P."/>
            <person name="Wang J.H."/>
            <person name="Sun Y.H."/>
            <person name="Ni S.B."/>
            <person name="Chen W.B."/>
            <person name="Zhang X.C."/>
            <person name="Jiao Y.N."/>
            <person name="Eichler E.E."/>
            <person name="Li G.H."/>
            <person name="Liu X."/>
            <person name="Gao L.Z."/>
        </authorList>
    </citation>
    <scope>NUCLEOTIDE SEQUENCE [LARGE SCALE GENOMIC DNA]</scope>
    <source>
        <strain evidence="3">cv. GT1</strain>
        <tissue evidence="2">Leaf</tissue>
    </source>
</reference>
<protein>
    <submittedName>
        <fullName evidence="2">Uncharacterized protein</fullName>
    </submittedName>
</protein>
<gene>
    <name evidence="2" type="ORF">GH714_040306</name>
</gene>
<keyword evidence="1" id="KW-0812">Transmembrane</keyword>